<dbReference type="InterPro" id="IPR041470">
    <property type="entry name" value="GCP_N"/>
</dbReference>
<evidence type="ECO:0000256" key="1">
    <source>
        <dbReference type="ARBA" id="ARBA00022490"/>
    </source>
</evidence>
<dbReference type="GO" id="GO:0007020">
    <property type="term" value="P:microtubule nucleation"/>
    <property type="evidence" value="ECO:0007669"/>
    <property type="project" value="InterPro"/>
</dbReference>
<dbReference type="eggNOG" id="KOG4344">
    <property type="taxonomic scope" value="Eukaryota"/>
</dbReference>
<keyword evidence="3 4" id="KW-0206">Cytoskeleton</keyword>
<keyword evidence="2 4" id="KW-0493">Microtubule</keyword>
<dbReference type="GO" id="GO:0005874">
    <property type="term" value="C:microtubule"/>
    <property type="evidence" value="ECO:0007669"/>
    <property type="project" value="UniProtKB-KW"/>
</dbReference>
<reference evidence="8" key="1">
    <citation type="journal article" date="2013" name="Genome Announc.">
        <title>Draft genome sequence of the grapevine dieback fungus Eutypa lata UCR-EL1.</title>
        <authorList>
            <person name="Blanco-Ulate B."/>
            <person name="Rolshausen P.E."/>
            <person name="Cantu D."/>
        </authorList>
    </citation>
    <scope>NUCLEOTIDE SEQUENCE [LARGE SCALE GENOMIC DNA]</scope>
    <source>
        <strain evidence="8">UCR-EL1</strain>
    </source>
</reference>
<proteinExistence type="inferred from homology"/>
<gene>
    <name evidence="7" type="ORF">UCREL1_3249</name>
</gene>
<dbReference type="OMA" id="TNIAHVE"/>
<evidence type="ECO:0000313" key="8">
    <source>
        <dbReference type="Proteomes" id="UP000012174"/>
    </source>
</evidence>
<dbReference type="CDD" id="cd22572">
    <property type="entry name" value="GCP5_NTD"/>
    <property type="match status" value="1"/>
</dbReference>
<dbReference type="Pfam" id="PF17681">
    <property type="entry name" value="GCP_N_terminal"/>
    <property type="match status" value="1"/>
</dbReference>
<evidence type="ECO:0000313" key="7">
    <source>
        <dbReference type="EMBL" id="EMR69704.1"/>
    </source>
</evidence>
<evidence type="ECO:0000256" key="4">
    <source>
        <dbReference type="RuleBase" id="RU363050"/>
    </source>
</evidence>
<keyword evidence="8" id="KW-1185">Reference proteome</keyword>
<comment type="similarity">
    <text evidence="4">Belongs to the TUBGCP family.</text>
</comment>
<protein>
    <recommendedName>
        <fullName evidence="4">Spindle pole body component</fullName>
    </recommendedName>
</protein>
<dbReference type="PANTHER" id="PTHR19302:SF33">
    <property type="entry name" value="GAMMA-TUBULIN COMPLEX COMPONENT 5"/>
    <property type="match status" value="1"/>
</dbReference>
<dbReference type="KEGG" id="ela:UCREL1_3249"/>
<keyword evidence="1 4" id="KW-0963">Cytoplasm</keyword>
<dbReference type="GO" id="GO:0043015">
    <property type="term" value="F:gamma-tubulin binding"/>
    <property type="evidence" value="ECO:0007669"/>
    <property type="project" value="InterPro"/>
</dbReference>
<dbReference type="InterPro" id="IPR059169">
    <property type="entry name" value="GCP5_N_ext"/>
</dbReference>
<feature type="domain" description="Gamma tubulin complex component protein N-terminal" evidence="6">
    <location>
        <begin position="162"/>
        <end position="393"/>
    </location>
</feature>
<dbReference type="GO" id="GO:0051321">
    <property type="term" value="P:meiotic cell cycle"/>
    <property type="evidence" value="ECO:0007669"/>
    <property type="project" value="TreeGrafter"/>
</dbReference>
<dbReference type="GO" id="GO:0000922">
    <property type="term" value="C:spindle pole"/>
    <property type="evidence" value="ECO:0007669"/>
    <property type="project" value="InterPro"/>
</dbReference>
<organism evidence="7 8">
    <name type="scientific">Eutypa lata (strain UCR-EL1)</name>
    <name type="common">Grapevine dieback disease fungus</name>
    <name type="synonym">Eutypa armeniacae</name>
    <dbReference type="NCBI Taxonomy" id="1287681"/>
    <lineage>
        <taxon>Eukaryota</taxon>
        <taxon>Fungi</taxon>
        <taxon>Dikarya</taxon>
        <taxon>Ascomycota</taxon>
        <taxon>Pezizomycotina</taxon>
        <taxon>Sordariomycetes</taxon>
        <taxon>Xylariomycetidae</taxon>
        <taxon>Xylariales</taxon>
        <taxon>Diatrypaceae</taxon>
        <taxon>Eutypa</taxon>
    </lineage>
</organism>
<evidence type="ECO:0000256" key="3">
    <source>
        <dbReference type="ARBA" id="ARBA00023212"/>
    </source>
</evidence>
<dbReference type="GO" id="GO:0000930">
    <property type="term" value="C:gamma-tubulin complex"/>
    <property type="evidence" value="ECO:0007669"/>
    <property type="project" value="TreeGrafter"/>
</dbReference>
<comment type="subcellular location">
    <subcellularLocation>
        <location evidence="4">Cytoplasm</location>
        <location evidence="4">Cytoskeleton</location>
        <location evidence="4">Microtubule organizing center</location>
    </subcellularLocation>
</comment>
<accession>M7ST70</accession>
<dbReference type="GO" id="GO:0051011">
    <property type="term" value="F:microtubule minus-end binding"/>
    <property type="evidence" value="ECO:0007669"/>
    <property type="project" value="TreeGrafter"/>
</dbReference>
<dbReference type="HOGENOM" id="CLU_010106_0_0_1"/>
<dbReference type="Pfam" id="PF14609">
    <property type="entry name" value="GCP5-Mod21_N"/>
    <property type="match status" value="1"/>
</dbReference>
<evidence type="ECO:0000259" key="5">
    <source>
        <dbReference type="Pfam" id="PF14609"/>
    </source>
</evidence>
<feature type="domain" description="Gamma-Tubulin ring complex non-core subunit mod21 N-terminal" evidence="5">
    <location>
        <begin position="67"/>
        <end position="158"/>
    </location>
</feature>
<dbReference type="InterPro" id="IPR007259">
    <property type="entry name" value="GCP"/>
</dbReference>
<dbReference type="STRING" id="1287681.M7ST70"/>
<sequence length="596" mass="67918">MAYAAQLGALTEELVEVVVSISPQSDPKRFDILKESTLRKIRHHSFLRTNQFLVTNELDGLEERFRVLNRDGLAGELRGRLDALAQLPNKWTPDILHFLLQLSDQPVQNSKLRDLELLRTLDEESEPPLKWDDIAKEEGWDQDQDLWQSVDFADDSSDEKHILAFDAELSNLEAQFVDIEEDVLVSLIKILNEVKPHLQPLSSLSDIIQGLNQAKYPHPFHYLELLFNATNIAHVEGDEITYKFLGAVFFECFRVYVRPIRLWMESGELIEGDKTFFISKSTTQVRTSQVWKHQFKLRKTTNGTLHAPRFLHPATNKIFTTGKSIVVLKRMGRQMITKSRTQLQEPPLEFDEAFACGPGALTTFSKIFNTAFGNWMQSKHHAASSTLRQALFESYGLWSVLDDLQHIYLMCNGAQSDTFASAIFSNIDILNSQWHDRFTVTEVAREAYATVDANRISCILDVLDLTIRLEDARHAESERAEEMNEISRLSMTAASMTASPKRPRRGRYIQPSEEEDETFLAEQDTSVLLQDVDKNYAELLAEIGADFDRLLKFMCGGLRGVARASSNAAATKWDTLAEMLETGIQERQVFSTQSYI</sequence>
<dbReference type="AlphaFoldDB" id="M7ST70"/>
<dbReference type="GO" id="GO:0000278">
    <property type="term" value="P:mitotic cell cycle"/>
    <property type="evidence" value="ECO:0007669"/>
    <property type="project" value="TreeGrafter"/>
</dbReference>
<dbReference type="EMBL" id="KB706024">
    <property type="protein sequence ID" value="EMR69704.1"/>
    <property type="molecule type" value="Genomic_DNA"/>
</dbReference>
<name>M7ST70_EUTLA</name>
<evidence type="ECO:0000256" key="2">
    <source>
        <dbReference type="ARBA" id="ARBA00022701"/>
    </source>
</evidence>
<dbReference type="Proteomes" id="UP000012174">
    <property type="component" value="Unassembled WGS sequence"/>
</dbReference>
<dbReference type="PANTHER" id="PTHR19302">
    <property type="entry name" value="GAMMA TUBULIN COMPLEX PROTEIN"/>
    <property type="match status" value="1"/>
</dbReference>
<dbReference type="InterPro" id="IPR032797">
    <property type="entry name" value="Mod21_N"/>
</dbReference>
<dbReference type="OrthoDB" id="66546at2759"/>
<dbReference type="GO" id="GO:0031122">
    <property type="term" value="P:cytoplasmic microtubule organization"/>
    <property type="evidence" value="ECO:0007669"/>
    <property type="project" value="TreeGrafter"/>
</dbReference>
<evidence type="ECO:0000259" key="6">
    <source>
        <dbReference type="Pfam" id="PF17681"/>
    </source>
</evidence>
<dbReference type="GO" id="GO:0051225">
    <property type="term" value="P:spindle assembly"/>
    <property type="evidence" value="ECO:0007669"/>
    <property type="project" value="TreeGrafter"/>
</dbReference>